<dbReference type="RefSeq" id="WP_194697511.1">
    <property type="nucleotide sequence ID" value="NZ_JADKPO010000024.1"/>
</dbReference>
<dbReference type="Gene3D" id="3.40.50.970">
    <property type="match status" value="1"/>
</dbReference>
<sequence>MTTTAERRIGVLRTMVRARAFEEGLGEEFAKQREHAKAAFGGRNSAFEDYNAEFHIPIQGNIELAIGQEATPAAMCAWLTPDDYAAGTHRSHALAIAKGVPIDRMLAEIYGRATGLAGGRGGDFMLNDPDSGFENSAIMAQLTAVALGHAFAHQRQRTGGVATVFIGDGASNQGVVHESMNLAALWKLPVVFVIEDNGYAISTRRKSSSAVEDLSARALPYGMPGSTTEDREVDRLISTAGEAVARARRGDGPSLLVSRTHRLRGAFEGDSQAYRPDGELEDEEASDALPAYGRLLVEEGLVDDSWIRDIRAGAEADFARALDFAESSPYPEPETAREGLFA</sequence>
<dbReference type="CDD" id="cd02000">
    <property type="entry name" value="TPP_E1_PDC_ADC_BCADC"/>
    <property type="match status" value="1"/>
</dbReference>
<keyword evidence="2" id="KW-0560">Oxidoreductase</keyword>
<evidence type="ECO:0000256" key="2">
    <source>
        <dbReference type="ARBA" id="ARBA00023002"/>
    </source>
</evidence>
<dbReference type="EMBL" id="JADKPO010000024">
    <property type="protein sequence ID" value="MBF4769362.1"/>
    <property type="molecule type" value="Genomic_DNA"/>
</dbReference>
<dbReference type="PANTHER" id="PTHR11516:SF60">
    <property type="entry name" value="PYRUVATE DEHYDROGENASE E1 COMPONENT SUBUNIT ALPHA"/>
    <property type="match status" value="1"/>
</dbReference>
<dbReference type="InterPro" id="IPR001017">
    <property type="entry name" value="DH_E1"/>
</dbReference>
<feature type="domain" description="Dehydrogenase E1 component" evidence="4">
    <location>
        <begin position="63"/>
        <end position="334"/>
    </location>
</feature>
<dbReference type="Pfam" id="PF00676">
    <property type="entry name" value="E1_dh"/>
    <property type="match status" value="1"/>
</dbReference>
<dbReference type="AlphaFoldDB" id="A0A930YJJ4"/>
<evidence type="ECO:0000256" key="3">
    <source>
        <dbReference type="ARBA" id="ARBA00023052"/>
    </source>
</evidence>
<dbReference type="GO" id="GO:0004739">
    <property type="term" value="F:pyruvate dehydrogenase (acetyl-transferring) activity"/>
    <property type="evidence" value="ECO:0007669"/>
    <property type="project" value="TreeGrafter"/>
</dbReference>
<dbReference type="Proteomes" id="UP000660668">
    <property type="component" value="Unassembled WGS sequence"/>
</dbReference>
<evidence type="ECO:0000313" key="5">
    <source>
        <dbReference type="EMBL" id="MBF4769362.1"/>
    </source>
</evidence>
<keyword evidence="3" id="KW-0786">Thiamine pyrophosphate</keyword>
<proteinExistence type="predicted"/>
<accession>A0A930YJJ4</accession>
<keyword evidence="6" id="KW-1185">Reference proteome</keyword>
<dbReference type="PANTHER" id="PTHR11516">
    <property type="entry name" value="PYRUVATE DEHYDROGENASE E1 COMPONENT, ALPHA SUBUNIT BACTERIAL AND ORGANELLAR"/>
    <property type="match status" value="1"/>
</dbReference>
<comment type="caution">
    <text evidence="5">The sequence shown here is derived from an EMBL/GenBank/DDBJ whole genome shotgun (WGS) entry which is preliminary data.</text>
</comment>
<dbReference type="GO" id="GO:0006086">
    <property type="term" value="P:pyruvate decarboxylation to acetyl-CoA"/>
    <property type="evidence" value="ECO:0007669"/>
    <property type="project" value="TreeGrafter"/>
</dbReference>
<dbReference type="SUPFAM" id="SSF52518">
    <property type="entry name" value="Thiamin diphosphate-binding fold (THDP-binding)"/>
    <property type="match status" value="1"/>
</dbReference>
<reference evidence="5" key="1">
    <citation type="submission" date="2020-11" db="EMBL/GenBank/DDBJ databases">
        <title>Nocardioides cynanchi sp. nov., isolated from soil of rhizosphere of Cynanchum wilfordii.</title>
        <authorList>
            <person name="Lee J.-S."/>
            <person name="Suh M.K."/>
            <person name="Kim J.-S."/>
        </authorList>
    </citation>
    <scope>NUCLEOTIDE SEQUENCE</scope>
    <source>
        <strain evidence="5">KCTC 19276</strain>
    </source>
</reference>
<protein>
    <submittedName>
        <fullName evidence="5">Thiamine pyrophosphate-dependent dehydrogenase E1 component subunit alpha</fullName>
    </submittedName>
</protein>
<evidence type="ECO:0000259" key="4">
    <source>
        <dbReference type="Pfam" id="PF00676"/>
    </source>
</evidence>
<name>A0A930YJJ4_9ACTN</name>
<gene>
    <name evidence="5" type="ORF">ISU10_16460</name>
</gene>
<organism evidence="5 6">
    <name type="scientific">Nocardioides agariphilus</name>
    <dbReference type="NCBI Taxonomy" id="433664"/>
    <lineage>
        <taxon>Bacteria</taxon>
        <taxon>Bacillati</taxon>
        <taxon>Actinomycetota</taxon>
        <taxon>Actinomycetes</taxon>
        <taxon>Propionibacteriales</taxon>
        <taxon>Nocardioidaceae</taxon>
        <taxon>Nocardioides</taxon>
    </lineage>
</organism>
<comment type="cofactor">
    <cofactor evidence="1">
        <name>thiamine diphosphate</name>
        <dbReference type="ChEBI" id="CHEBI:58937"/>
    </cofactor>
</comment>
<dbReference type="GO" id="GO:0000287">
    <property type="term" value="F:magnesium ion binding"/>
    <property type="evidence" value="ECO:0007669"/>
    <property type="project" value="UniProtKB-ARBA"/>
</dbReference>
<dbReference type="InterPro" id="IPR029061">
    <property type="entry name" value="THDP-binding"/>
</dbReference>
<dbReference type="InterPro" id="IPR050642">
    <property type="entry name" value="PDH_E1_Alpha_Subunit"/>
</dbReference>
<evidence type="ECO:0000313" key="6">
    <source>
        <dbReference type="Proteomes" id="UP000660668"/>
    </source>
</evidence>
<evidence type="ECO:0000256" key="1">
    <source>
        <dbReference type="ARBA" id="ARBA00001964"/>
    </source>
</evidence>